<evidence type="ECO:0000313" key="2">
    <source>
        <dbReference type="Proteomes" id="UP001610063"/>
    </source>
</evidence>
<sequence>MIFTSTSAHADRREDKLYDRVADPVYEFMANRFGWSATKVSNGKRVSDVEGFFPMNFLDLRLFANPVKYLRHQKRFTKYLASIEATDEIESRSGLAIKSLLIKSVCFILASEQSAKAILKRANPTLVAFVCYYHNVNFAYLNAAKSLAIPTIDIQHGKQGVYHLMYAHWGQVPNNGYRMVPDFFWNWGESSKVNIERGRNNLQQHQPVVLGNHWLINWKKNKAERESPQYRKLLDSYSTVVLFSLQQDMETPIPDFVLDEIQTQRDVLWLFRLHPAQKIGNAKVLKSLADLKVSNVEIHESSKLPLYQIIEHVHLHLTNWSSVCIEALNFGVKSIIVHPNGYDLYEELINTEQFFYAKDSSDLCMAMDKIAADAGQVDASDHFLMDMEVIERRASQLFLEGMSRR</sequence>
<keyword evidence="2" id="KW-1185">Reference proteome</keyword>
<reference evidence="1 2" key="1">
    <citation type="journal article" date="2013" name="Int. J. Syst. Evol. Microbiol.">
        <title>Marinoscillum luteum sp. nov., isolated from marine sediment.</title>
        <authorList>
            <person name="Cha I.T."/>
            <person name="Park S.J."/>
            <person name="Kim S.J."/>
            <person name="Kim J.G."/>
            <person name="Jung M.Y."/>
            <person name="Shin K.S."/>
            <person name="Kwon K.K."/>
            <person name="Yang S.H."/>
            <person name="Seo Y.S."/>
            <person name="Rhee S.K."/>
        </authorList>
    </citation>
    <scope>NUCLEOTIDE SEQUENCE [LARGE SCALE GENOMIC DNA]</scope>
    <source>
        <strain evidence="1 2">KCTC 23939</strain>
    </source>
</reference>
<dbReference type="SUPFAM" id="SSF53756">
    <property type="entry name" value="UDP-Glycosyltransferase/glycogen phosphorylase"/>
    <property type="match status" value="1"/>
</dbReference>
<dbReference type="Gene3D" id="3.40.50.12580">
    <property type="match status" value="1"/>
</dbReference>
<dbReference type="RefSeq" id="WP_395416315.1">
    <property type="nucleotide sequence ID" value="NZ_JBIPKE010000012.1"/>
</dbReference>
<gene>
    <name evidence="1" type="ORF">ACHKAR_04255</name>
</gene>
<dbReference type="InterPro" id="IPR043148">
    <property type="entry name" value="TagF_C"/>
</dbReference>
<dbReference type="Proteomes" id="UP001610063">
    <property type="component" value="Unassembled WGS sequence"/>
</dbReference>
<organism evidence="1 2">
    <name type="scientific">Marinoscillum luteum</name>
    <dbReference type="NCBI Taxonomy" id="861051"/>
    <lineage>
        <taxon>Bacteria</taxon>
        <taxon>Pseudomonadati</taxon>
        <taxon>Bacteroidota</taxon>
        <taxon>Cytophagia</taxon>
        <taxon>Cytophagales</taxon>
        <taxon>Reichenbachiellaceae</taxon>
        <taxon>Marinoscillum</taxon>
    </lineage>
</organism>
<name>A0ABW7N4W9_9BACT</name>
<protein>
    <submittedName>
        <fullName evidence="1">Uncharacterized protein</fullName>
    </submittedName>
</protein>
<dbReference type="EMBL" id="JBIPKE010000012">
    <property type="protein sequence ID" value="MFH6982636.1"/>
    <property type="molecule type" value="Genomic_DNA"/>
</dbReference>
<evidence type="ECO:0000313" key="1">
    <source>
        <dbReference type="EMBL" id="MFH6982636.1"/>
    </source>
</evidence>
<comment type="caution">
    <text evidence="1">The sequence shown here is derived from an EMBL/GenBank/DDBJ whole genome shotgun (WGS) entry which is preliminary data.</text>
</comment>
<proteinExistence type="predicted"/>
<accession>A0ABW7N4W9</accession>